<organism evidence="6 7">
    <name type="scientific">candidate division WOR-1 bacterium RIFOXYC2_FULL_41_25</name>
    <dbReference type="NCBI Taxonomy" id="1802586"/>
    <lineage>
        <taxon>Bacteria</taxon>
        <taxon>Bacillati</taxon>
        <taxon>Saganbacteria</taxon>
    </lineage>
</organism>
<feature type="domain" description="HTH lacI-type" evidence="5">
    <location>
        <begin position="8"/>
        <end position="59"/>
    </location>
</feature>
<dbReference type="InterPro" id="IPR028082">
    <property type="entry name" value="Peripla_BP_I"/>
</dbReference>
<dbReference type="GO" id="GO:0000976">
    <property type="term" value="F:transcription cis-regulatory region binding"/>
    <property type="evidence" value="ECO:0007669"/>
    <property type="project" value="TreeGrafter"/>
</dbReference>
<dbReference type="SMART" id="SM00354">
    <property type="entry name" value="HTH_LACI"/>
    <property type="match status" value="1"/>
</dbReference>
<gene>
    <name evidence="6" type="ORF">A2462_01255</name>
</gene>
<dbReference type="CDD" id="cd01392">
    <property type="entry name" value="HTH_LacI"/>
    <property type="match status" value="1"/>
</dbReference>
<dbReference type="SUPFAM" id="SSF47413">
    <property type="entry name" value="lambda repressor-like DNA-binding domains"/>
    <property type="match status" value="1"/>
</dbReference>
<dbReference type="Pfam" id="PF13377">
    <property type="entry name" value="Peripla_BP_3"/>
    <property type="match status" value="1"/>
</dbReference>
<reference evidence="6 7" key="1">
    <citation type="journal article" date="2016" name="Nat. Commun.">
        <title>Thousands of microbial genomes shed light on interconnected biogeochemical processes in an aquifer system.</title>
        <authorList>
            <person name="Anantharaman K."/>
            <person name="Brown C.T."/>
            <person name="Hug L.A."/>
            <person name="Sharon I."/>
            <person name="Castelle C.J."/>
            <person name="Probst A.J."/>
            <person name="Thomas B.C."/>
            <person name="Singh A."/>
            <person name="Wilkins M.J."/>
            <person name="Karaoz U."/>
            <person name="Brodie E.L."/>
            <person name="Williams K.H."/>
            <person name="Hubbard S.S."/>
            <person name="Banfield J.F."/>
        </authorList>
    </citation>
    <scope>NUCLEOTIDE SEQUENCE [LARGE SCALE GENOMIC DNA]</scope>
</reference>
<dbReference type="PANTHER" id="PTHR30146:SF148">
    <property type="entry name" value="HTH-TYPE TRANSCRIPTIONAL REPRESSOR PURR-RELATED"/>
    <property type="match status" value="1"/>
</dbReference>
<keyword evidence="4" id="KW-0804">Transcription</keyword>
<dbReference type="EMBL" id="MEUI01000026">
    <property type="protein sequence ID" value="OGC33883.1"/>
    <property type="molecule type" value="Genomic_DNA"/>
</dbReference>
<evidence type="ECO:0000313" key="7">
    <source>
        <dbReference type="Proteomes" id="UP000177309"/>
    </source>
</evidence>
<dbReference type="InterPro" id="IPR000843">
    <property type="entry name" value="HTH_LacI"/>
</dbReference>
<dbReference type="Gene3D" id="1.10.260.40">
    <property type="entry name" value="lambda repressor-like DNA-binding domains"/>
    <property type="match status" value="1"/>
</dbReference>
<keyword evidence="1" id="KW-0678">Repressor</keyword>
<dbReference type="Pfam" id="PF00356">
    <property type="entry name" value="LacI"/>
    <property type="match status" value="1"/>
</dbReference>
<evidence type="ECO:0000256" key="2">
    <source>
        <dbReference type="ARBA" id="ARBA00023015"/>
    </source>
</evidence>
<dbReference type="Gene3D" id="3.40.50.2300">
    <property type="match status" value="2"/>
</dbReference>
<protein>
    <recommendedName>
        <fullName evidence="5">HTH lacI-type domain-containing protein</fullName>
    </recommendedName>
</protein>
<comment type="caution">
    <text evidence="6">The sequence shown here is derived from an EMBL/GenBank/DDBJ whole genome shotgun (WGS) entry which is preliminary data.</text>
</comment>
<dbReference type="GO" id="GO:0003700">
    <property type="term" value="F:DNA-binding transcription factor activity"/>
    <property type="evidence" value="ECO:0007669"/>
    <property type="project" value="TreeGrafter"/>
</dbReference>
<evidence type="ECO:0000256" key="4">
    <source>
        <dbReference type="ARBA" id="ARBA00023163"/>
    </source>
</evidence>
<keyword evidence="2" id="KW-0805">Transcription regulation</keyword>
<keyword evidence="3" id="KW-0238">DNA-binding</keyword>
<dbReference type="PROSITE" id="PS50932">
    <property type="entry name" value="HTH_LACI_2"/>
    <property type="match status" value="1"/>
</dbReference>
<dbReference type="SUPFAM" id="SSF53822">
    <property type="entry name" value="Periplasmic binding protein-like I"/>
    <property type="match status" value="1"/>
</dbReference>
<dbReference type="CDD" id="cd06267">
    <property type="entry name" value="PBP1_LacI_sugar_binding-like"/>
    <property type="match status" value="1"/>
</dbReference>
<evidence type="ECO:0000256" key="3">
    <source>
        <dbReference type="ARBA" id="ARBA00023125"/>
    </source>
</evidence>
<dbReference type="PROSITE" id="PS00356">
    <property type="entry name" value="HTH_LACI_1"/>
    <property type="match status" value="1"/>
</dbReference>
<evidence type="ECO:0000259" key="5">
    <source>
        <dbReference type="PROSITE" id="PS50932"/>
    </source>
</evidence>
<proteinExistence type="predicted"/>
<dbReference type="AlphaFoldDB" id="A0A1F4TP79"/>
<dbReference type="PANTHER" id="PTHR30146">
    <property type="entry name" value="LACI-RELATED TRANSCRIPTIONAL REPRESSOR"/>
    <property type="match status" value="1"/>
</dbReference>
<dbReference type="InterPro" id="IPR046335">
    <property type="entry name" value="LacI/GalR-like_sensor"/>
</dbReference>
<accession>A0A1F4TP79</accession>
<evidence type="ECO:0000256" key="1">
    <source>
        <dbReference type="ARBA" id="ARBA00022491"/>
    </source>
</evidence>
<dbReference type="Proteomes" id="UP000177309">
    <property type="component" value="Unassembled WGS sequence"/>
</dbReference>
<name>A0A1F4TP79_UNCSA</name>
<evidence type="ECO:0000313" key="6">
    <source>
        <dbReference type="EMBL" id="OGC33883.1"/>
    </source>
</evidence>
<dbReference type="InterPro" id="IPR010982">
    <property type="entry name" value="Lambda_DNA-bd_dom_sf"/>
</dbReference>
<sequence>MGKRRKLVTIKDIAKQAGVSISTVSFALSNPDRVEANTRRHVLRLAREMEYSRVRKLKKKGNIGLIADDYYNLLFGEFYDHVVFGILEELKKRKLNVLVESTGKDPEYFPRMITKNLVDGVLFLGKSSRDLIYIAQQKGIPSVLVGHPIPEVELHTIVADGRSGAFQAVNHLISLGHKKIAIITGEPLFDPITADRLEGYRFALGQAGIIERKEYLVEADYGKPDTAIAATKKLLELADPPTAIFCTSDSLAYRAYQVIKNKGWKIPQDISVVGFDEISAPAYAELAKPELTTISVDRQEMGKASVEILLDIIQNPSKTAYRYTQPVKLAIKNSTTNI</sequence>